<keyword evidence="3" id="KW-1185">Reference proteome</keyword>
<evidence type="ECO:0000256" key="1">
    <source>
        <dbReference type="SAM" id="MobiDB-lite"/>
    </source>
</evidence>
<comment type="caution">
    <text evidence="2">The sequence shown here is derived from an EMBL/GenBank/DDBJ whole genome shotgun (WGS) entry which is preliminary data.</text>
</comment>
<sequence>MKSIGIPVNGFHWLHVYCYINNITIEVLIMTLNKYFVFVPVALETEIKKETEVSSNKEAQRQTLLKQAQQQGGL</sequence>
<feature type="region of interest" description="Disordered" evidence="1">
    <location>
        <begin position="52"/>
        <end position="74"/>
    </location>
</feature>
<dbReference type="AlphaFoldDB" id="A0A0C3DD56"/>
<dbReference type="EMBL" id="JXOK01000082">
    <property type="protein sequence ID" value="KIN09294.1"/>
    <property type="molecule type" value="Genomic_DNA"/>
</dbReference>
<name>A0A0C3DD56_9VIBR</name>
<gene>
    <name evidence="2" type="ORF">SU60_19775</name>
</gene>
<accession>A0A0C3DD56</accession>
<protein>
    <submittedName>
        <fullName evidence="2">Uncharacterized protein</fullName>
    </submittedName>
</protein>
<evidence type="ECO:0000313" key="3">
    <source>
        <dbReference type="Proteomes" id="UP000031977"/>
    </source>
</evidence>
<feature type="compositionally biased region" description="Low complexity" evidence="1">
    <location>
        <begin position="61"/>
        <end position="74"/>
    </location>
</feature>
<reference evidence="2 3" key="1">
    <citation type="submission" date="2015-01" db="EMBL/GenBank/DDBJ databases">
        <title>Draft genome of Vibrio mytili type strain CAIM 528.</title>
        <authorList>
            <person name="Gonzalez-Castillo A."/>
            <person name="Gomez-Gil B."/>
            <person name="Enciso-Ibarra J."/>
        </authorList>
    </citation>
    <scope>NUCLEOTIDE SEQUENCE [LARGE SCALE GENOMIC DNA]</scope>
    <source>
        <strain evidence="2 3">CAIM 528</strain>
    </source>
</reference>
<dbReference type="Proteomes" id="UP000031977">
    <property type="component" value="Unassembled WGS sequence"/>
</dbReference>
<proteinExistence type="predicted"/>
<evidence type="ECO:0000313" key="2">
    <source>
        <dbReference type="EMBL" id="KIN09294.1"/>
    </source>
</evidence>
<organism evidence="2 3">
    <name type="scientific">Vibrio mytili</name>
    <dbReference type="NCBI Taxonomy" id="50718"/>
    <lineage>
        <taxon>Bacteria</taxon>
        <taxon>Pseudomonadati</taxon>
        <taxon>Pseudomonadota</taxon>
        <taxon>Gammaproteobacteria</taxon>
        <taxon>Vibrionales</taxon>
        <taxon>Vibrionaceae</taxon>
        <taxon>Vibrio</taxon>
    </lineage>
</organism>